<keyword evidence="5" id="KW-0808">Transferase</keyword>
<organism evidence="5">
    <name type="scientific">Planktothricoides sp. SpSt-374</name>
    <dbReference type="NCBI Taxonomy" id="2282167"/>
    <lineage>
        <taxon>Bacteria</taxon>
        <taxon>Bacillati</taxon>
        <taxon>Cyanobacteriota</taxon>
        <taxon>Cyanophyceae</taxon>
        <taxon>Oscillatoriophycideae</taxon>
        <taxon>Oscillatoriales</taxon>
        <taxon>Oscillatoriaceae</taxon>
        <taxon>Planktothricoides</taxon>
    </lineage>
</organism>
<dbReference type="GO" id="GO:0004674">
    <property type="term" value="F:protein serine/threonine kinase activity"/>
    <property type="evidence" value="ECO:0007669"/>
    <property type="project" value="UniProtKB-KW"/>
</dbReference>
<dbReference type="Pfam" id="PF00069">
    <property type="entry name" value="Pkinase"/>
    <property type="match status" value="1"/>
</dbReference>
<feature type="repeat" description="WD" evidence="3">
    <location>
        <begin position="588"/>
        <end position="620"/>
    </location>
</feature>
<dbReference type="PROSITE" id="PS50011">
    <property type="entry name" value="PROTEIN_KINASE_DOM"/>
    <property type="match status" value="1"/>
</dbReference>
<dbReference type="SUPFAM" id="SSF56112">
    <property type="entry name" value="Protein kinase-like (PK-like)"/>
    <property type="match status" value="1"/>
</dbReference>
<dbReference type="AlphaFoldDB" id="A0A7C3VJ55"/>
<gene>
    <name evidence="5" type="ORF">ENR15_19030</name>
</gene>
<accession>A0A7C3VJ55</accession>
<dbReference type="InterPro" id="IPR019775">
    <property type="entry name" value="WD40_repeat_CS"/>
</dbReference>
<feature type="repeat" description="WD" evidence="3">
    <location>
        <begin position="368"/>
        <end position="409"/>
    </location>
</feature>
<dbReference type="InterPro" id="IPR036322">
    <property type="entry name" value="WD40_repeat_dom_sf"/>
</dbReference>
<keyword evidence="2" id="KW-0677">Repeat</keyword>
<dbReference type="EMBL" id="DSPX01000196">
    <property type="protein sequence ID" value="HGG02672.1"/>
    <property type="molecule type" value="Genomic_DNA"/>
</dbReference>
<feature type="repeat" description="WD" evidence="3">
    <location>
        <begin position="413"/>
        <end position="454"/>
    </location>
</feature>
<evidence type="ECO:0000313" key="5">
    <source>
        <dbReference type="EMBL" id="HGG02672.1"/>
    </source>
</evidence>
<reference evidence="5" key="1">
    <citation type="journal article" date="2020" name="mSystems">
        <title>Genome- and Community-Level Interaction Insights into Carbon Utilization and Element Cycling Functions of Hydrothermarchaeota in Hydrothermal Sediment.</title>
        <authorList>
            <person name="Zhou Z."/>
            <person name="Liu Y."/>
            <person name="Xu W."/>
            <person name="Pan J."/>
            <person name="Luo Z.H."/>
            <person name="Li M."/>
        </authorList>
    </citation>
    <scope>NUCLEOTIDE SEQUENCE [LARGE SCALE GENOMIC DNA]</scope>
    <source>
        <strain evidence="5">SpSt-374</strain>
    </source>
</reference>
<sequence>MTYCLNPNCQNPHNSDLAETCKSCGSELLLKNRYRPLHPLGGGAPGGSFLAVDEDKPSKPLCVINSSPTASNTTGSHFGSFSAFASGLDELGEHPQIPNLLASFEEADRYYLVQEYIEGKNLAQELAANGTFTEVKIRKLLQDLLPVLQFLSGSDAIHRDIKPSNIIRPVDGGSLALVDFISAELHTSRTRVKPGIVKGSAEYAAPEQTQGSAVFASDIYSLGVTCLHLLTGLSPFELFDVQSDSWVWSDYLQKPVSDRLTTILNKMVERDPKRRYTIAADILKDLKKPALPAYTKAQKNTAATIFGGAAVAVLSLMVGHRVPTPVPHSTYTTTPIPVTQLEEIPYTLPKLQDSTPRYNKQVPPMRTLASTSGPVWSVAVSPDGKTIASGNTDGTIQVWRVNSGDFQIPIRTLYGHSEPIWSLTVSPDGKLLASGSADKTIKIWDLASGQLLDTLKGHNAGIFSVAFSPDSQRVASGSFDKTVKLWQINTDKDWRFAGNLLHTFIGHTQEVQSVAFNSDGKTLASGSTDGTIKLWNWRTGKLTRTLVGHDDSVWSVAFSPDGRSLASGSWDKTIKLWDLETGTSWRTLRGHGQQVHSVAFSPDGKTIASGDLGGTIKLWNSYSGCQKGTLKGHSDWVEVAFAAGGKALVSGSFDDTIKLWRLAP</sequence>
<feature type="domain" description="Protein kinase" evidence="4">
    <location>
        <begin position="34"/>
        <end position="291"/>
    </location>
</feature>
<dbReference type="InterPro" id="IPR020472">
    <property type="entry name" value="WD40_PAC1"/>
</dbReference>
<keyword evidence="5" id="KW-0418">Kinase</keyword>
<evidence type="ECO:0000259" key="4">
    <source>
        <dbReference type="PROSITE" id="PS50011"/>
    </source>
</evidence>
<dbReference type="Gene3D" id="2.130.10.10">
    <property type="entry name" value="YVTN repeat-like/Quinoprotein amine dehydrogenase"/>
    <property type="match status" value="3"/>
</dbReference>
<dbReference type="InterPro" id="IPR000719">
    <property type="entry name" value="Prot_kinase_dom"/>
</dbReference>
<dbReference type="InterPro" id="IPR011009">
    <property type="entry name" value="Kinase-like_dom_sf"/>
</dbReference>
<dbReference type="PROSITE" id="PS50082">
    <property type="entry name" value="WD_REPEATS_2"/>
    <property type="match status" value="7"/>
</dbReference>
<dbReference type="SUPFAM" id="SSF50978">
    <property type="entry name" value="WD40 repeat-like"/>
    <property type="match status" value="1"/>
</dbReference>
<evidence type="ECO:0000256" key="2">
    <source>
        <dbReference type="ARBA" id="ARBA00022737"/>
    </source>
</evidence>
<dbReference type="Pfam" id="PF00400">
    <property type="entry name" value="WD40"/>
    <property type="match status" value="7"/>
</dbReference>
<dbReference type="CDD" id="cd14014">
    <property type="entry name" value="STKc_PknB_like"/>
    <property type="match status" value="1"/>
</dbReference>
<feature type="repeat" description="WD" evidence="3">
    <location>
        <begin position="639"/>
        <end position="664"/>
    </location>
</feature>
<dbReference type="SMART" id="SM00220">
    <property type="entry name" value="S_TKc"/>
    <property type="match status" value="1"/>
</dbReference>
<comment type="caution">
    <text evidence="5">The sequence shown here is derived from an EMBL/GenBank/DDBJ whole genome shotgun (WGS) entry which is preliminary data.</text>
</comment>
<protein>
    <submittedName>
        <fullName evidence="5">Serine/threonine protein kinase</fullName>
    </submittedName>
</protein>
<keyword evidence="5" id="KW-0723">Serine/threonine-protein kinase</keyword>
<dbReference type="SMART" id="SM00320">
    <property type="entry name" value="WD40"/>
    <property type="match status" value="7"/>
</dbReference>
<dbReference type="PANTHER" id="PTHR22847">
    <property type="entry name" value="WD40 REPEAT PROTEIN"/>
    <property type="match status" value="1"/>
</dbReference>
<dbReference type="PANTHER" id="PTHR22847:SF637">
    <property type="entry name" value="WD REPEAT DOMAIN 5B"/>
    <property type="match status" value="1"/>
</dbReference>
<evidence type="ECO:0000256" key="1">
    <source>
        <dbReference type="ARBA" id="ARBA00022574"/>
    </source>
</evidence>
<dbReference type="InterPro" id="IPR015943">
    <property type="entry name" value="WD40/YVTN_repeat-like_dom_sf"/>
</dbReference>
<dbReference type="CDD" id="cd00200">
    <property type="entry name" value="WD40"/>
    <property type="match status" value="1"/>
</dbReference>
<name>A0A7C3VJ55_9CYAN</name>
<dbReference type="PRINTS" id="PR00320">
    <property type="entry name" value="GPROTEINBRPT"/>
</dbReference>
<proteinExistence type="predicted"/>
<dbReference type="GO" id="GO:0005524">
    <property type="term" value="F:ATP binding"/>
    <property type="evidence" value="ECO:0007669"/>
    <property type="project" value="InterPro"/>
</dbReference>
<feature type="repeat" description="WD" evidence="3">
    <location>
        <begin position="504"/>
        <end position="545"/>
    </location>
</feature>
<keyword evidence="1 3" id="KW-0853">WD repeat</keyword>
<dbReference type="InterPro" id="IPR001680">
    <property type="entry name" value="WD40_rpt"/>
</dbReference>
<feature type="repeat" description="WD" evidence="3">
    <location>
        <begin position="546"/>
        <end position="587"/>
    </location>
</feature>
<dbReference type="NCBIfam" id="NF045510">
    <property type="entry name" value="4Cys_prefix_kin"/>
    <property type="match status" value="1"/>
</dbReference>
<evidence type="ECO:0000256" key="3">
    <source>
        <dbReference type="PROSITE-ProRule" id="PRU00221"/>
    </source>
</evidence>
<dbReference type="Gene3D" id="1.10.510.10">
    <property type="entry name" value="Transferase(Phosphotransferase) domain 1"/>
    <property type="match status" value="1"/>
</dbReference>
<dbReference type="PROSITE" id="PS00678">
    <property type="entry name" value="WD_REPEATS_1"/>
    <property type="match status" value="2"/>
</dbReference>
<dbReference type="PROSITE" id="PS50294">
    <property type="entry name" value="WD_REPEATS_REGION"/>
    <property type="match status" value="7"/>
</dbReference>
<feature type="repeat" description="WD" evidence="3">
    <location>
        <begin position="455"/>
        <end position="490"/>
    </location>
</feature>